<evidence type="ECO:0000313" key="3">
    <source>
        <dbReference type="Proteomes" id="UP000807769"/>
    </source>
</evidence>
<reference evidence="2" key="1">
    <citation type="journal article" date="2020" name="New Phytol.">
        <title>Comparative genomics reveals dynamic genome evolution in host specialist ectomycorrhizal fungi.</title>
        <authorList>
            <person name="Lofgren L.A."/>
            <person name="Nguyen N.H."/>
            <person name="Vilgalys R."/>
            <person name="Ruytinx J."/>
            <person name="Liao H.L."/>
            <person name="Branco S."/>
            <person name="Kuo A."/>
            <person name="LaButti K."/>
            <person name="Lipzen A."/>
            <person name="Andreopoulos W."/>
            <person name="Pangilinan J."/>
            <person name="Riley R."/>
            <person name="Hundley H."/>
            <person name="Na H."/>
            <person name="Barry K."/>
            <person name="Grigoriev I.V."/>
            <person name="Stajich J.E."/>
            <person name="Kennedy P.G."/>
        </authorList>
    </citation>
    <scope>NUCLEOTIDE SEQUENCE</scope>
    <source>
        <strain evidence="2">MN1</strain>
    </source>
</reference>
<name>A0A9P7DSG8_9AGAM</name>
<dbReference type="OrthoDB" id="43460at2759"/>
<dbReference type="GeneID" id="64627709"/>
<dbReference type="Proteomes" id="UP000807769">
    <property type="component" value="Unassembled WGS sequence"/>
</dbReference>
<protein>
    <submittedName>
        <fullName evidence="2">Uncharacterized protein</fullName>
    </submittedName>
</protein>
<dbReference type="RefSeq" id="XP_041186203.1">
    <property type="nucleotide sequence ID" value="XM_041333692.1"/>
</dbReference>
<proteinExistence type="predicted"/>
<gene>
    <name evidence="2" type="ORF">BJ212DRAFT_1304906</name>
</gene>
<keyword evidence="1" id="KW-0472">Membrane</keyword>
<feature type="transmembrane region" description="Helical" evidence="1">
    <location>
        <begin position="44"/>
        <end position="67"/>
    </location>
</feature>
<dbReference type="EMBL" id="JABBWG010000084">
    <property type="protein sequence ID" value="KAG1801984.1"/>
    <property type="molecule type" value="Genomic_DNA"/>
</dbReference>
<evidence type="ECO:0000313" key="2">
    <source>
        <dbReference type="EMBL" id="KAG1801984.1"/>
    </source>
</evidence>
<evidence type="ECO:0000256" key="1">
    <source>
        <dbReference type="SAM" id="Phobius"/>
    </source>
</evidence>
<dbReference type="AlphaFoldDB" id="A0A9P7DSG8"/>
<comment type="caution">
    <text evidence="2">The sequence shown here is derived from an EMBL/GenBank/DDBJ whole genome shotgun (WGS) entry which is preliminary data.</text>
</comment>
<organism evidence="2 3">
    <name type="scientific">Suillus subaureus</name>
    <dbReference type="NCBI Taxonomy" id="48587"/>
    <lineage>
        <taxon>Eukaryota</taxon>
        <taxon>Fungi</taxon>
        <taxon>Dikarya</taxon>
        <taxon>Basidiomycota</taxon>
        <taxon>Agaricomycotina</taxon>
        <taxon>Agaricomycetes</taxon>
        <taxon>Agaricomycetidae</taxon>
        <taxon>Boletales</taxon>
        <taxon>Suillineae</taxon>
        <taxon>Suillaceae</taxon>
        <taxon>Suillus</taxon>
    </lineage>
</organism>
<sequence>MQTRCRYAVVTIASKAKCIKLCEKIDSPPDVDRFQISDRARLRLLFWALSCTLQAVVLALTSGIEILEVSNLPVPRRTCHTLYDAGPLSPGPRVAGSGRHLVLTSANRVNSRMSAIASNARRAFIVACMTPTVDSAYAIAHPELLAAISTPNPTPETGTDIKEMPPQLNNDLALRVKQWWWSLNDDEPDHKQQGVLFYGCSISMIRMRTVHRATNFTILRVDIDERMYHKTVKTRNSADCPGGCIELGNGFISSSFSFDQQMTRTFEVRALPPAP</sequence>
<keyword evidence="1" id="KW-0812">Transmembrane</keyword>
<accession>A0A9P7DSG8</accession>
<keyword evidence="1" id="KW-1133">Transmembrane helix</keyword>
<keyword evidence="3" id="KW-1185">Reference proteome</keyword>